<accession>A0ACC2IJ28</accession>
<organism evidence="1 2">
    <name type="scientific">Nemania bipapillata</name>
    <dbReference type="NCBI Taxonomy" id="110536"/>
    <lineage>
        <taxon>Eukaryota</taxon>
        <taxon>Fungi</taxon>
        <taxon>Dikarya</taxon>
        <taxon>Ascomycota</taxon>
        <taxon>Pezizomycotina</taxon>
        <taxon>Sordariomycetes</taxon>
        <taxon>Xylariomycetidae</taxon>
        <taxon>Xylariales</taxon>
        <taxon>Xylariaceae</taxon>
        <taxon>Nemania</taxon>
    </lineage>
</organism>
<name>A0ACC2IJ28_9PEZI</name>
<evidence type="ECO:0000313" key="1">
    <source>
        <dbReference type="EMBL" id="KAJ8115107.1"/>
    </source>
</evidence>
<reference evidence="1" key="1">
    <citation type="submission" date="2022-11" db="EMBL/GenBank/DDBJ databases">
        <title>Genome Sequence of Nemania bipapillata.</title>
        <authorList>
            <person name="Buettner E."/>
        </authorList>
    </citation>
    <scope>NUCLEOTIDE SEQUENCE</scope>
    <source>
        <strain evidence="1">CP14</strain>
    </source>
</reference>
<protein>
    <submittedName>
        <fullName evidence="1">Uncharacterized protein</fullName>
    </submittedName>
</protein>
<proteinExistence type="predicted"/>
<evidence type="ECO:0000313" key="2">
    <source>
        <dbReference type="Proteomes" id="UP001153334"/>
    </source>
</evidence>
<keyword evidence="2" id="KW-1185">Reference proteome</keyword>
<sequence>MSSVDSDSLPNTLYALSIIFAVLPTVVVALRFQVKSKTNSKIFWEDWAILFALASCIVYAVFVIIGVAAGGLGRPLKRDAAGKPIYDAKFFIFQRVTLAS</sequence>
<gene>
    <name evidence="1" type="ORF">ONZ43_g4744</name>
</gene>
<dbReference type="Proteomes" id="UP001153334">
    <property type="component" value="Unassembled WGS sequence"/>
</dbReference>
<dbReference type="EMBL" id="JAPESX010001338">
    <property type="protein sequence ID" value="KAJ8115107.1"/>
    <property type="molecule type" value="Genomic_DNA"/>
</dbReference>
<comment type="caution">
    <text evidence="1">The sequence shown here is derived from an EMBL/GenBank/DDBJ whole genome shotgun (WGS) entry which is preliminary data.</text>
</comment>